<keyword evidence="2" id="KW-1185">Reference proteome</keyword>
<name>A0A1X6PEE0_PORUM</name>
<evidence type="ECO:0000313" key="1">
    <source>
        <dbReference type="EMBL" id="OSX79218.1"/>
    </source>
</evidence>
<dbReference type="OrthoDB" id="10032694at2759"/>
<proteinExistence type="predicted"/>
<accession>A0A1X6PEE0</accession>
<dbReference type="Proteomes" id="UP000218209">
    <property type="component" value="Unassembled WGS sequence"/>
</dbReference>
<organism evidence="1 2">
    <name type="scientific">Porphyra umbilicalis</name>
    <name type="common">Purple laver</name>
    <name type="synonym">Red alga</name>
    <dbReference type="NCBI Taxonomy" id="2786"/>
    <lineage>
        <taxon>Eukaryota</taxon>
        <taxon>Rhodophyta</taxon>
        <taxon>Bangiophyceae</taxon>
        <taxon>Bangiales</taxon>
        <taxon>Bangiaceae</taxon>
        <taxon>Porphyra</taxon>
    </lineage>
</organism>
<gene>
    <name evidence="1" type="ORF">BU14_0084s0032</name>
</gene>
<evidence type="ECO:0000313" key="2">
    <source>
        <dbReference type="Proteomes" id="UP000218209"/>
    </source>
</evidence>
<reference evidence="1 2" key="1">
    <citation type="submission" date="2017-03" db="EMBL/GenBank/DDBJ databases">
        <title>WGS assembly of Porphyra umbilicalis.</title>
        <authorList>
            <person name="Brawley S.H."/>
            <person name="Blouin N.A."/>
            <person name="Ficko-Blean E."/>
            <person name="Wheeler G.L."/>
            <person name="Lohr M."/>
            <person name="Goodson H.V."/>
            <person name="Jenkins J.W."/>
            <person name="Blaby-Haas C.E."/>
            <person name="Helliwell K.E."/>
            <person name="Chan C."/>
            <person name="Marriage T."/>
            <person name="Bhattacharya D."/>
            <person name="Klein A.S."/>
            <person name="Badis Y."/>
            <person name="Brodie J."/>
            <person name="Cao Y."/>
            <person name="Collen J."/>
            <person name="Dittami S.M."/>
            <person name="Gachon C.M."/>
            <person name="Green B.R."/>
            <person name="Karpowicz S."/>
            <person name="Kim J.W."/>
            <person name="Kudahl U."/>
            <person name="Lin S."/>
            <person name="Michel G."/>
            <person name="Mittag M."/>
            <person name="Olson B.J."/>
            <person name="Pangilinan J."/>
            <person name="Peng Y."/>
            <person name="Qiu H."/>
            <person name="Shu S."/>
            <person name="Singer J.T."/>
            <person name="Smith A.G."/>
            <person name="Sprecher B.N."/>
            <person name="Wagner V."/>
            <person name="Wang W."/>
            <person name="Wang Z.-Y."/>
            <person name="Yan J."/>
            <person name="Yarish C."/>
            <person name="Zoeuner-Riek S."/>
            <person name="Zhuang Y."/>
            <person name="Zou Y."/>
            <person name="Lindquist E.A."/>
            <person name="Grimwood J."/>
            <person name="Barry K."/>
            <person name="Rokhsar D.S."/>
            <person name="Schmutz J."/>
            <person name="Stiller J.W."/>
            <person name="Grossman A.R."/>
            <person name="Prochnik S.E."/>
        </authorList>
    </citation>
    <scope>NUCLEOTIDE SEQUENCE [LARGE SCALE GENOMIC DNA]</scope>
    <source>
        <strain evidence="1">4086291</strain>
    </source>
</reference>
<sequence>MCASTGSAAVAAAGPTGCGAGRAVDAVGDCARATEAATVGSAYVASGALTGSGAGLEARAAGPSVDLAIATVIAACGSLGEAQRRSVDAIVSAHLVAENPKVFRARSGNGRDILYTRQTVPHKAIVGPRQARRRSLEALSAVARLCRDSEAAVEKILGDVCRRAQDAGIIGSSETWQRIRPLMGGSLSGLASAAEMRADGRVAFSEVRNHVTSTPVGATLVSVRAAVEALVADLVARNQFIERPVEGHPAGEILLSFGLDKGGRQSSCKAILACVNQPHPCSRDNTILFGVFHCEKDDYHSLAAMAELHFPRYADYGTMQDGSRAARMPRTLLQKMEMAALFVDGPLPTMVDPPAAARTLSYERRPLMVLAPEDIVPMPLHATLGVSPWMLSLGVKTVAFDAGAERAEAYAVALAGALRQDVGVSPVPYWGGTFEENACHKIGRCLAAVCDVLEGFVLPARAAAYRQTCELWTALLPVLNRAVIFGADERSTFRRPAADFVDLLRSSLEWASITPQLHVLVCHAADWLETYGSFWLFSEQGLEAWHGYFNQNATVFAAESFLASCVRLVERTAVSRGPGDLVFNREKRWASAAADARCAKRPEDLRTARARIAAGRGTRQSAACAATSRANADKWASNVYRAAVCKIATYRAGPGLAGGAAAAASAAEAAAVAENQALLERAEAICLEALLEDWTN</sequence>
<protein>
    <submittedName>
        <fullName evidence="1">Uncharacterized protein</fullName>
    </submittedName>
</protein>
<dbReference type="AlphaFoldDB" id="A0A1X6PEE0"/>
<dbReference type="EMBL" id="KV918795">
    <property type="protein sequence ID" value="OSX79218.1"/>
    <property type="molecule type" value="Genomic_DNA"/>
</dbReference>